<feature type="signal peptide" evidence="1">
    <location>
        <begin position="1"/>
        <end position="23"/>
    </location>
</feature>
<dbReference type="Proteomes" id="UP000075320">
    <property type="component" value="Unassembled WGS sequence"/>
</dbReference>
<dbReference type="EMBL" id="LUKE01000006">
    <property type="protein sequence ID" value="KYG61496.1"/>
    <property type="molecule type" value="Genomic_DNA"/>
</dbReference>
<evidence type="ECO:0000313" key="2">
    <source>
        <dbReference type="EMBL" id="KYG61496.1"/>
    </source>
</evidence>
<proteinExistence type="predicted"/>
<reference evidence="2 3" key="1">
    <citation type="submission" date="2016-03" db="EMBL/GenBank/DDBJ databases">
        <authorList>
            <person name="Ploux O."/>
        </authorList>
    </citation>
    <scope>NUCLEOTIDE SEQUENCE [LARGE SCALE GENOMIC DNA]</scope>
    <source>
        <strain evidence="2 3">R0</strain>
    </source>
</reference>
<sequence>MRDMKKHSLFILFCILVGSSAHALSEIEIGGELDANFTLWNLPTGQRGDSAFEMPSLFLDLDAPLKDDNLLVFRLEGSEEQKTTNERFTVKMREAYLDLVSIFQGMHALRLGLIPQVWQEAQYESYSYRFLGREAWSITEKWNYLSPSDLGVSFMSQMPADLGEYAITLANGEGVKEKEQGPHKEVSLFGRFVFNENWGLNLGYVRGNYEKYGEDEGLKERVQALISYQSENAGAGLELLYAQDAADAFADYNLAEGVDLSGLAGSSVRGQGASLFTTFKTGPLAELMLRYDYLNAAIGESGKDMQTALISLSYLVSSDIRMALMTDYTWYAAEYGPGVRDQSKIALASQVLF</sequence>
<dbReference type="SUPFAM" id="SSF56935">
    <property type="entry name" value="Porins"/>
    <property type="match status" value="1"/>
</dbReference>
<comment type="caution">
    <text evidence="2">The sequence shown here is derived from an EMBL/GenBank/DDBJ whole genome shotgun (WGS) entry which is preliminary data.</text>
</comment>
<keyword evidence="3" id="KW-1185">Reference proteome</keyword>
<evidence type="ECO:0008006" key="4">
    <source>
        <dbReference type="Google" id="ProtNLM"/>
    </source>
</evidence>
<protein>
    <recommendedName>
        <fullName evidence="4">Porin</fullName>
    </recommendedName>
</protein>
<accession>A0A150WER1</accession>
<evidence type="ECO:0000256" key="1">
    <source>
        <dbReference type="SAM" id="SignalP"/>
    </source>
</evidence>
<dbReference type="RefSeq" id="WP_061836578.1">
    <property type="nucleotide sequence ID" value="NZ_LUKE01000006.1"/>
</dbReference>
<feature type="chain" id="PRO_5007572650" description="Porin" evidence="1">
    <location>
        <begin position="24"/>
        <end position="353"/>
    </location>
</feature>
<name>A0A150WER1_BDEBC</name>
<evidence type="ECO:0000313" key="3">
    <source>
        <dbReference type="Proteomes" id="UP000075320"/>
    </source>
</evidence>
<keyword evidence="1" id="KW-0732">Signal</keyword>
<dbReference type="AlphaFoldDB" id="A0A150WER1"/>
<organism evidence="2 3">
    <name type="scientific">Bdellovibrio bacteriovorus</name>
    <dbReference type="NCBI Taxonomy" id="959"/>
    <lineage>
        <taxon>Bacteria</taxon>
        <taxon>Pseudomonadati</taxon>
        <taxon>Bdellovibrionota</taxon>
        <taxon>Bdellovibrionia</taxon>
        <taxon>Bdellovibrionales</taxon>
        <taxon>Pseudobdellovibrionaceae</taxon>
        <taxon>Bdellovibrio</taxon>
    </lineage>
</organism>
<dbReference type="OrthoDB" id="5291612at2"/>
<gene>
    <name evidence="2" type="ORF">AZI86_17445</name>
</gene>